<dbReference type="RefSeq" id="WP_189267271.1">
    <property type="nucleotide sequence ID" value="NZ_BMML01000022.1"/>
</dbReference>
<dbReference type="Gene3D" id="3.40.50.720">
    <property type="entry name" value="NAD(P)-binding Rossmann-like Domain"/>
    <property type="match status" value="1"/>
</dbReference>
<reference evidence="3" key="2">
    <citation type="submission" date="2020-09" db="EMBL/GenBank/DDBJ databases">
        <authorList>
            <person name="Sun Q."/>
            <person name="Zhou Y."/>
        </authorList>
    </citation>
    <scope>NUCLEOTIDE SEQUENCE</scope>
    <source>
        <strain evidence="3">CGMCC 4.7110</strain>
    </source>
</reference>
<dbReference type="SUPFAM" id="SSF51735">
    <property type="entry name" value="NAD(P)-binding Rossmann-fold domains"/>
    <property type="match status" value="1"/>
</dbReference>
<dbReference type="InterPro" id="IPR036291">
    <property type="entry name" value="NAD(P)-bd_dom_sf"/>
</dbReference>
<dbReference type="FunFam" id="3.40.50.720:FF:000084">
    <property type="entry name" value="Short-chain dehydrogenase reductase"/>
    <property type="match status" value="1"/>
</dbReference>
<evidence type="ECO:0000313" key="4">
    <source>
        <dbReference type="Proteomes" id="UP000653411"/>
    </source>
</evidence>
<dbReference type="InterPro" id="IPR002347">
    <property type="entry name" value="SDR_fam"/>
</dbReference>
<proteinExistence type="inferred from homology"/>
<organism evidence="3 4">
    <name type="scientific">Streptomyces fuscichromogenes</name>
    <dbReference type="NCBI Taxonomy" id="1324013"/>
    <lineage>
        <taxon>Bacteria</taxon>
        <taxon>Bacillati</taxon>
        <taxon>Actinomycetota</taxon>
        <taxon>Actinomycetes</taxon>
        <taxon>Kitasatosporales</taxon>
        <taxon>Streptomycetaceae</taxon>
        <taxon>Streptomyces</taxon>
    </lineage>
</organism>
<comment type="caution">
    <text evidence="3">The sequence shown here is derived from an EMBL/GenBank/DDBJ whole genome shotgun (WGS) entry which is preliminary data.</text>
</comment>
<keyword evidence="2" id="KW-0560">Oxidoreductase</keyword>
<dbReference type="CDD" id="cd05233">
    <property type="entry name" value="SDR_c"/>
    <property type="match status" value="1"/>
</dbReference>
<evidence type="ECO:0000256" key="2">
    <source>
        <dbReference type="ARBA" id="ARBA00023002"/>
    </source>
</evidence>
<evidence type="ECO:0000313" key="3">
    <source>
        <dbReference type="EMBL" id="GGN33781.1"/>
    </source>
</evidence>
<reference evidence="3" key="1">
    <citation type="journal article" date="2014" name="Int. J. Syst. Evol. Microbiol.">
        <title>Complete genome sequence of Corynebacterium casei LMG S-19264T (=DSM 44701T), isolated from a smear-ripened cheese.</title>
        <authorList>
            <consortium name="US DOE Joint Genome Institute (JGI-PGF)"/>
            <person name="Walter F."/>
            <person name="Albersmeier A."/>
            <person name="Kalinowski J."/>
            <person name="Ruckert C."/>
        </authorList>
    </citation>
    <scope>NUCLEOTIDE SEQUENCE</scope>
    <source>
        <strain evidence="3">CGMCC 4.7110</strain>
    </source>
</reference>
<dbReference type="PRINTS" id="PR00080">
    <property type="entry name" value="SDRFAMILY"/>
</dbReference>
<evidence type="ECO:0000256" key="1">
    <source>
        <dbReference type="ARBA" id="ARBA00006484"/>
    </source>
</evidence>
<sequence>MSVTTSGGRRQCAGGRLAGKVALVTGGASGIGLATVRRFAEEGARVLAVDLDAERTARAVAGCEGAVAVGADVRDSAAVDAAYERAHAEFGRLDVAVNAAGVAGAQADLCDLTDEDFADVVAVNLTGTFYSVRAAVRLMRRNSPPGGSIVNVSSTGALADFPLPAMYPASKAGVLGLTRAVAALVATDGIRVNSVAPGATDTPMLPGDERIRRAVVDLGVLRRAASAEEIAHTILFLASEESAFYTGQTLSPNGGYVMR</sequence>
<name>A0A917XL14_9ACTN</name>
<dbReference type="PRINTS" id="PR00081">
    <property type="entry name" value="GDHRDH"/>
</dbReference>
<dbReference type="GO" id="GO:0016491">
    <property type="term" value="F:oxidoreductase activity"/>
    <property type="evidence" value="ECO:0007669"/>
    <property type="project" value="UniProtKB-KW"/>
</dbReference>
<dbReference type="PANTHER" id="PTHR24321">
    <property type="entry name" value="DEHYDROGENASES, SHORT CHAIN"/>
    <property type="match status" value="1"/>
</dbReference>
<keyword evidence="4" id="KW-1185">Reference proteome</keyword>
<comment type="similarity">
    <text evidence="1">Belongs to the short-chain dehydrogenases/reductases (SDR) family.</text>
</comment>
<gene>
    <name evidence="3" type="ORF">GCM10011578_073890</name>
</gene>
<accession>A0A917XL14</accession>
<dbReference type="Proteomes" id="UP000653411">
    <property type="component" value="Unassembled WGS sequence"/>
</dbReference>
<dbReference type="EMBL" id="BMML01000022">
    <property type="protein sequence ID" value="GGN33781.1"/>
    <property type="molecule type" value="Genomic_DNA"/>
</dbReference>
<dbReference type="Pfam" id="PF13561">
    <property type="entry name" value="adh_short_C2"/>
    <property type="match status" value="1"/>
</dbReference>
<protein>
    <submittedName>
        <fullName evidence="3">Short-chain dehydrogenase</fullName>
    </submittedName>
</protein>
<dbReference type="AlphaFoldDB" id="A0A917XL14"/>
<dbReference type="PANTHER" id="PTHR24321:SF8">
    <property type="entry name" value="ESTRADIOL 17-BETA-DEHYDROGENASE 8-RELATED"/>
    <property type="match status" value="1"/>
</dbReference>